<dbReference type="SMART" id="SM00880">
    <property type="entry name" value="CHAD"/>
    <property type="match status" value="1"/>
</dbReference>
<comment type="caution">
    <text evidence="2">The sequence shown here is derived from an EMBL/GenBank/DDBJ whole genome shotgun (WGS) entry which is preliminary data.</text>
</comment>
<reference evidence="3" key="1">
    <citation type="journal article" date="2019" name="Int. J. Syst. Evol. Microbiol.">
        <title>The Global Catalogue of Microorganisms (GCM) 10K type strain sequencing project: providing services to taxonomists for standard genome sequencing and annotation.</title>
        <authorList>
            <consortium name="The Broad Institute Genomics Platform"/>
            <consortium name="The Broad Institute Genome Sequencing Center for Infectious Disease"/>
            <person name="Wu L."/>
            <person name="Ma J."/>
        </authorList>
    </citation>
    <scope>NUCLEOTIDE SEQUENCE [LARGE SCALE GENOMIC DNA]</scope>
    <source>
        <strain evidence="3">CGMCC 1.13718</strain>
    </source>
</reference>
<dbReference type="InterPro" id="IPR007899">
    <property type="entry name" value="CHAD_dom"/>
</dbReference>
<dbReference type="Gene3D" id="1.40.20.10">
    <property type="entry name" value="CHAD domain"/>
    <property type="match status" value="1"/>
</dbReference>
<evidence type="ECO:0000313" key="3">
    <source>
        <dbReference type="Proteomes" id="UP001596425"/>
    </source>
</evidence>
<dbReference type="RefSeq" id="WP_193194487.1">
    <property type="nucleotide sequence ID" value="NZ_JACZFR010000061.1"/>
</dbReference>
<keyword evidence="3" id="KW-1185">Reference proteome</keyword>
<evidence type="ECO:0000259" key="1">
    <source>
        <dbReference type="PROSITE" id="PS51708"/>
    </source>
</evidence>
<dbReference type="PANTHER" id="PTHR39339:SF1">
    <property type="entry name" value="CHAD DOMAIN-CONTAINING PROTEIN"/>
    <property type="match status" value="1"/>
</dbReference>
<organism evidence="2 3">
    <name type="scientific">Microbulbifer taiwanensis</name>
    <dbReference type="NCBI Taxonomy" id="986746"/>
    <lineage>
        <taxon>Bacteria</taxon>
        <taxon>Pseudomonadati</taxon>
        <taxon>Pseudomonadota</taxon>
        <taxon>Gammaproteobacteria</taxon>
        <taxon>Cellvibrionales</taxon>
        <taxon>Microbulbiferaceae</taxon>
        <taxon>Microbulbifer</taxon>
    </lineage>
</organism>
<dbReference type="PROSITE" id="PS51708">
    <property type="entry name" value="CHAD"/>
    <property type="match status" value="1"/>
</dbReference>
<dbReference type="Proteomes" id="UP001596425">
    <property type="component" value="Unassembled WGS sequence"/>
</dbReference>
<sequence length="273" mass="31468">MAYCLSSNHPLARTLRDTARGEVAAALADLEKLPEEEAVHQLRKHCKKQRALLRLVRSEIGDLYRYENAHYRTLANALAGSRDAVSMRDALLALAPAGSYPQVQEFLEMRAHSQRDPGALEDTSALLQQGGERIGDWPLDRLQWKQARRGYRKYYRRAHRAMKVALAGEDPASFHEFRKRVKDHWYHSRLLEEKYKDAVVSRCQPLKELAQALGDWRDLRLLCRLLGEHSGELSGELIPLLDAAQERLDALRREIERLGRKLFADRKFSFDDD</sequence>
<dbReference type="EMBL" id="JBHSVR010000001">
    <property type="protein sequence ID" value="MFC6633656.1"/>
    <property type="molecule type" value="Genomic_DNA"/>
</dbReference>
<name>A0ABW1YMB7_9GAMM</name>
<dbReference type="PANTHER" id="PTHR39339">
    <property type="entry name" value="SLR1444 PROTEIN"/>
    <property type="match status" value="1"/>
</dbReference>
<feature type="domain" description="CHAD" evidence="1">
    <location>
        <begin position="8"/>
        <end position="270"/>
    </location>
</feature>
<accession>A0ABW1YMB7</accession>
<evidence type="ECO:0000313" key="2">
    <source>
        <dbReference type="EMBL" id="MFC6633656.1"/>
    </source>
</evidence>
<dbReference type="Pfam" id="PF05235">
    <property type="entry name" value="CHAD"/>
    <property type="match status" value="1"/>
</dbReference>
<gene>
    <name evidence="2" type="ORF">ACFQBM_10205</name>
</gene>
<proteinExistence type="predicted"/>
<protein>
    <submittedName>
        <fullName evidence="2">CHAD domain-containing protein</fullName>
    </submittedName>
</protein>
<dbReference type="InterPro" id="IPR038186">
    <property type="entry name" value="CHAD_dom_sf"/>
</dbReference>